<dbReference type="AlphaFoldDB" id="A0AAW0QNK0"/>
<sequence>MAAATSRDSSSGHFASTRASVSPSQSAWRQCYRSGICNSSRTPSNSSRFSPHHSPRPKNKVSEERGLAITSDKGPEQRNKRPSPSGQSRRIACQSHRVPEKWLDKGM</sequence>
<feature type="compositionally biased region" description="Low complexity" evidence="1">
    <location>
        <begin position="38"/>
        <end position="49"/>
    </location>
</feature>
<gene>
    <name evidence="2" type="ORF">PG999_011623</name>
</gene>
<feature type="compositionally biased region" description="Basic residues" evidence="1">
    <location>
        <begin position="50"/>
        <end position="59"/>
    </location>
</feature>
<feature type="compositionally biased region" description="Polar residues" evidence="1">
    <location>
        <begin position="1"/>
        <end position="28"/>
    </location>
</feature>
<comment type="caution">
    <text evidence="2">The sequence shown here is derived from an EMBL/GenBank/DDBJ whole genome shotgun (WGS) entry which is preliminary data.</text>
</comment>
<protein>
    <submittedName>
        <fullName evidence="2">Uncharacterized protein</fullName>
    </submittedName>
</protein>
<feature type="compositionally biased region" description="Basic and acidic residues" evidence="1">
    <location>
        <begin position="97"/>
        <end position="107"/>
    </location>
</feature>
<reference evidence="2 3" key="1">
    <citation type="submission" date="2023-01" db="EMBL/GenBank/DDBJ databases">
        <title>Analysis of 21 Apiospora genomes using comparative genomics revels a genus with tremendous synthesis potential of carbohydrate active enzymes and secondary metabolites.</title>
        <authorList>
            <person name="Sorensen T."/>
        </authorList>
    </citation>
    <scope>NUCLEOTIDE SEQUENCE [LARGE SCALE GENOMIC DNA]</scope>
    <source>
        <strain evidence="2 3">CBS 117206</strain>
    </source>
</reference>
<evidence type="ECO:0000313" key="2">
    <source>
        <dbReference type="EMBL" id="KAK8101249.1"/>
    </source>
</evidence>
<evidence type="ECO:0000313" key="3">
    <source>
        <dbReference type="Proteomes" id="UP001392437"/>
    </source>
</evidence>
<proteinExistence type="predicted"/>
<feature type="region of interest" description="Disordered" evidence="1">
    <location>
        <begin position="1"/>
        <end position="107"/>
    </location>
</feature>
<evidence type="ECO:0000256" key="1">
    <source>
        <dbReference type="SAM" id="MobiDB-lite"/>
    </source>
</evidence>
<organism evidence="2 3">
    <name type="scientific">Apiospora kogelbergensis</name>
    <dbReference type="NCBI Taxonomy" id="1337665"/>
    <lineage>
        <taxon>Eukaryota</taxon>
        <taxon>Fungi</taxon>
        <taxon>Dikarya</taxon>
        <taxon>Ascomycota</taxon>
        <taxon>Pezizomycotina</taxon>
        <taxon>Sordariomycetes</taxon>
        <taxon>Xylariomycetidae</taxon>
        <taxon>Amphisphaeriales</taxon>
        <taxon>Apiosporaceae</taxon>
        <taxon>Apiospora</taxon>
    </lineage>
</organism>
<keyword evidence="3" id="KW-1185">Reference proteome</keyword>
<dbReference type="EMBL" id="JAQQWP010000009">
    <property type="protein sequence ID" value="KAK8101249.1"/>
    <property type="molecule type" value="Genomic_DNA"/>
</dbReference>
<accession>A0AAW0QNK0</accession>
<name>A0AAW0QNK0_9PEZI</name>
<dbReference type="Proteomes" id="UP001392437">
    <property type="component" value="Unassembled WGS sequence"/>
</dbReference>